<organism evidence="2 3">
    <name type="scientific">Timema podura</name>
    <name type="common">Walking stick</name>
    <dbReference type="NCBI Taxonomy" id="61482"/>
    <lineage>
        <taxon>Eukaryota</taxon>
        <taxon>Metazoa</taxon>
        <taxon>Ecdysozoa</taxon>
        <taxon>Arthropoda</taxon>
        <taxon>Hexapoda</taxon>
        <taxon>Insecta</taxon>
        <taxon>Pterygota</taxon>
        <taxon>Neoptera</taxon>
        <taxon>Polyneoptera</taxon>
        <taxon>Phasmatodea</taxon>
        <taxon>Timematodea</taxon>
        <taxon>Timematoidea</taxon>
        <taxon>Timematidae</taxon>
        <taxon>Timema</taxon>
    </lineage>
</organism>
<keyword evidence="1" id="KW-0732">Signal</keyword>
<sequence>MASAVRRALLRLLWASREGCACPDSPHLVIDLENKDMTTLFPNGNLAVSIRDDNSVYHAQNVSVFSLARQWPCACSPWDCGC</sequence>
<proteinExistence type="predicted"/>
<evidence type="ECO:0000313" key="3">
    <source>
        <dbReference type="Proteomes" id="UP001153148"/>
    </source>
</evidence>
<comment type="caution">
    <text evidence="2">The sequence shown here is derived from an EMBL/GenBank/DDBJ whole genome shotgun (WGS) entry which is preliminary data.</text>
</comment>
<evidence type="ECO:0000256" key="1">
    <source>
        <dbReference type="SAM" id="SignalP"/>
    </source>
</evidence>
<feature type="chain" id="PRO_5047081396" evidence="1">
    <location>
        <begin position="22"/>
        <end position="82"/>
    </location>
</feature>
<evidence type="ECO:0000313" key="2">
    <source>
        <dbReference type="EMBL" id="CAG2064322.1"/>
    </source>
</evidence>
<keyword evidence="3" id="KW-1185">Reference proteome</keyword>
<protein>
    <submittedName>
        <fullName evidence="2">Uncharacterized protein</fullName>
    </submittedName>
</protein>
<reference evidence="2" key="1">
    <citation type="submission" date="2021-03" db="EMBL/GenBank/DDBJ databases">
        <authorList>
            <person name="Tran Van P."/>
        </authorList>
    </citation>
    <scope>NUCLEOTIDE SEQUENCE</scope>
</reference>
<accession>A0ABN7P9A1</accession>
<name>A0ABN7P9A1_TIMPD</name>
<dbReference type="EMBL" id="CAJPIN010033204">
    <property type="protein sequence ID" value="CAG2064322.1"/>
    <property type="molecule type" value="Genomic_DNA"/>
</dbReference>
<feature type="signal peptide" evidence="1">
    <location>
        <begin position="1"/>
        <end position="21"/>
    </location>
</feature>
<dbReference type="Proteomes" id="UP001153148">
    <property type="component" value="Unassembled WGS sequence"/>
</dbReference>
<gene>
    <name evidence="2" type="ORF">TPAB3V08_LOCUS11269</name>
</gene>